<dbReference type="InterPro" id="IPR002033">
    <property type="entry name" value="TatC"/>
</dbReference>
<comment type="caution">
    <text evidence="8">The sequence shown here is derived from an EMBL/GenBank/DDBJ whole genome shotgun (WGS) entry which is preliminary data.</text>
</comment>
<protein>
    <recommendedName>
        <fullName evidence="7">Sec-independent protein translocase protein TatC</fullName>
    </recommendedName>
</protein>
<evidence type="ECO:0000256" key="2">
    <source>
        <dbReference type="ARBA" id="ARBA00022692"/>
    </source>
</evidence>
<dbReference type="HAMAP" id="MF_00902">
    <property type="entry name" value="TatC"/>
    <property type="match status" value="1"/>
</dbReference>
<comment type="subcellular location">
    <subcellularLocation>
        <location evidence="7">Cell membrane</location>
        <topology evidence="7">Multi-pass membrane protein</topology>
    </subcellularLocation>
    <subcellularLocation>
        <location evidence="1">Membrane</location>
        <topology evidence="1">Multi-pass membrane protein</topology>
    </subcellularLocation>
</comment>
<keyword evidence="7" id="KW-1003">Cell membrane</keyword>
<keyword evidence="6 7" id="KW-0472">Membrane</keyword>
<keyword evidence="4 7" id="KW-1133">Transmembrane helix</keyword>
<evidence type="ECO:0000256" key="1">
    <source>
        <dbReference type="ARBA" id="ARBA00004141"/>
    </source>
</evidence>
<dbReference type="NCBIfam" id="TIGR00945">
    <property type="entry name" value="tatC"/>
    <property type="match status" value="1"/>
</dbReference>
<keyword evidence="2 7" id="KW-0812">Transmembrane</keyword>
<feature type="transmembrane region" description="Helical" evidence="7">
    <location>
        <begin position="84"/>
        <end position="107"/>
    </location>
</feature>
<keyword evidence="5 7" id="KW-0811">Translocation</keyword>
<evidence type="ECO:0000256" key="3">
    <source>
        <dbReference type="ARBA" id="ARBA00022927"/>
    </source>
</evidence>
<evidence type="ECO:0000256" key="5">
    <source>
        <dbReference type="ARBA" id="ARBA00023010"/>
    </source>
</evidence>
<evidence type="ECO:0000313" key="8">
    <source>
        <dbReference type="EMBL" id="GAA2246209.1"/>
    </source>
</evidence>
<evidence type="ECO:0000256" key="6">
    <source>
        <dbReference type="ARBA" id="ARBA00023136"/>
    </source>
</evidence>
<accession>A0ABN3E2P2</accession>
<dbReference type="PANTHER" id="PTHR30371:SF0">
    <property type="entry name" value="SEC-INDEPENDENT PROTEIN TRANSLOCASE PROTEIN TATC, CHLOROPLASTIC-RELATED"/>
    <property type="match status" value="1"/>
</dbReference>
<comment type="subunit">
    <text evidence="7">The Tat system comprises two distinct complexes: a TatABC complex, containing multiple copies of TatA, TatB and TatC subunits, and a separate TatA complex, containing only TatA subunits. Substrates initially bind to the TatABC complex, which probably triggers association of the separate TatA complex to form the active translocon.</text>
</comment>
<keyword evidence="3 7" id="KW-0653">Protein transport</keyword>
<comment type="function">
    <text evidence="7">Part of the twin-arginine translocation (Tat) system that transports large folded proteins containing a characteristic twin-arginine motif in their signal peptide across membranes. Together with TatB, TatC is part of a receptor directly interacting with Tat signal peptides.</text>
</comment>
<feature type="transmembrane region" description="Helical" evidence="7">
    <location>
        <begin position="168"/>
        <end position="192"/>
    </location>
</feature>
<feature type="transmembrane region" description="Helical" evidence="7">
    <location>
        <begin position="119"/>
        <end position="141"/>
    </location>
</feature>
<dbReference type="Proteomes" id="UP001500929">
    <property type="component" value="Unassembled WGS sequence"/>
</dbReference>
<dbReference type="PANTHER" id="PTHR30371">
    <property type="entry name" value="SEC-INDEPENDENT PROTEIN TRANSLOCASE PROTEIN TATC"/>
    <property type="match status" value="1"/>
</dbReference>
<evidence type="ECO:0000256" key="7">
    <source>
        <dbReference type="HAMAP-Rule" id="MF_00902"/>
    </source>
</evidence>
<feature type="transmembrane region" description="Helical" evidence="7">
    <location>
        <begin position="204"/>
        <end position="222"/>
    </location>
</feature>
<dbReference type="PRINTS" id="PR01840">
    <property type="entry name" value="TATCFAMILY"/>
</dbReference>
<dbReference type="Pfam" id="PF00902">
    <property type="entry name" value="TatC"/>
    <property type="match status" value="1"/>
</dbReference>
<sequence length="265" mass="28715">MAAKTSRQPRSRDGRMSLGAHLVELRKRLFIAALGLLVGMIAGFVISDFVLSALTQPIAELAAQQGREASLNFTDVSSAFDLRIQIAFTVGVVISSPVWLYQIFAFVMPGLKKNEKRFALGFVLAAVPLFLAGCVAGWMVLPHMVTLLTGFAPEGTTALLTARAYYDFVLKLVLAIGVAFVLPVFLVILNFAGVLSAVTILKSWRIAILAITLFTAIATPAADVMSMFLLAIPMLVLYFGAAGIAFLHDRRKRRSAERLDLELAV</sequence>
<name>A0ABN3E2P2_9MICO</name>
<gene>
    <name evidence="8" type="primary">tatC_2</name>
    <name evidence="7" type="synonym">tatC</name>
    <name evidence="8" type="ORF">GCM10009851_34520</name>
</gene>
<feature type="transmembrane region" description="Helical" evidence="7">
    <location>
        <begin position="228"/>
        <end position="248"/>
    </location>
</feature>
<proteinExistence type="inferred from homology"/>
<reference evidence="8 9" key="1">
    <citation type="journal article" date="2019" name="Int. J. Syst. Evol. Microbiol.">
        <title>The Global Catalogue of Microorganisms (GCM) 10K type strain sequencing project: providing services to taxonomists for standard genome sequencing and annotation.</title>
        <authorList>
            <consortium name="The Broad Institute Genomics Platform"/>
            <consortium name="The Broad Institute Genome Sequencing Center for Infectious Disease"/>
            <person name="Wu L."/>
            <person name="Ma J."/>
        </authorList>
    </citation>
    <scope>NUCLEOTIDE SEQUENCE [LARGE SCALE GENOMIC DNA]</scope>
    <source>
        <strain evidence="8 9">JCM 16117</strain>
    </source>
</reference>
<keyword evidence="9" id="KW-1185">Reference proteome</keyword>
<dbReference type="EMBL" id="BAAAQY010000012">
    <property type="protein sequence ID" value="GAA2246209.1"/>
    <property type="molecule type" value="Genomic_DNA"/>
</dbReference>
<evidence type="ECO:0000256" key="4">
    <source>
        <dbReference type="ARBA" id="ARBA00022989"/>
    </source>
</evidence>
<organism evidence="8 9">
    <name type="scientific">Herbiconiux moechotypicola</name>
    <dbReference type="NCBI Taxonomy" id="637393"/>
    <lineage>
        <taxon>Bacteria</taxon>
        <taxon>Bacillati</taxon>
        <taxon>Actinomycetota</taxon>
        <taxon>Actinomycetes</taxon>
        <taxon>Micrococcales</taxon>
        <taxon>Microbacteriaceae</taxon>
        <taxon>Herbiconiux</taxon>
    </lineage>
</organism>
<evidence type="ECO:0000313" key="9">
    <source>
        <dbReference type="Proteomes" id="UP001500929"/>
    </source>
</evidence>
<feature type="transmembrane region" description="Helical" evidence="7">
    <location>
        <begin position="29"/>
        <end position="51"/>
    </location>
</feature>
<keyword evidence="7" id="KW-0813">Transport</keyword>
<comment type="similarity">
    <text evidence="7">Belongs to the TatC family.</text>
</comment>